<dbReference type="STRING" id="75913.A0A0K0EXH8"/>
<dbReference type="WBParaSite" id="SVE_0123200.1">
    <property type="protein sequence ID" value="SVE_0123200.1"/>
    <property type="gene ID" value="SVE_0123200"/>
</dbReference>
<sequence length="544" mass="63593">MVTINKVSLYLLIIFNLQYVDSLIQLCTNVSKKVWFKNKDFIQPYIGNILYLSKITYNNGNAENEIFQLNRIAETLHDIKFLVLISKEFDNRYLNAWSNKYKYISILQHDGSQFDPYYYLNANDDDRLLFDRCGRLAMVRKKQKMDETSFLEEFNMLSQSKYHALCGWCKYDISKRLPESGEDFNKYVQKGTNVNTIRDGNFRERNNNIDTNNKLNNDQIYSKNYKYNNSQKVLFDRRISVTQNPTIKVMNDNTKFNSKVNKYQNGIENSFYGTVKPYEVNYISNRKYEKNVEERKIYNDFPSTGGNKNYPDVVSLYPDTSDQESVEDYEYLDVADIPITTQSTRVQIPQPTTTNVQLWPTFNPGQFDYQINMPCAGFTDEICFHQKANMPLNKVHRCCHERILLTDLCVPGKCSNVTVQLCCIQKFLQSKHKCCNDEEQSRTKSPTDSFNRCCFENFISDDDGCCPSGHAENQWKDIYDLCFPNVEFDLSNIKVPTFISGSVVISEFDFSKTDEWRFTCPYGSQSQQWAYLETDNNDENNSTT</sequence>
<dbReference type="Proteomes" id="UP000035680">
    <property type="component" value="Unassembled WGS sequence"/>
</dbReference>
<dbReference type="InterPro" id="IPR007671">
    <property type="entry name" value="Selenoprotein-P_N"/>
</dbReference>
<feature type="chain" id="PRO_5005329003" evidence="1">
    <location>
        <begin position="23"/>
        <end position="544"/>
    </location>
</feature>
<reference evidence="3" key="1">
    <citation type="submission" date="2014-07" db="EMBL/GenBank/DDBJ databases">
        <authorList>
            <person name="Martin A.A"/>
            <person name="De Silva N."/>
        </authorList>
    </citation>
    <scope>NUCLEOTIDE SEQUENCE</scope>
</reference>
<feature type="signal peptide" evidence="1">
    <location>
        <begin position="1"/>
        <end position="22"/>
    </location>
</feature>
<accession>A0A0K0EXH8</accession>
<protein>
    <submittedName>
        <fullName evidence="4">SelP_N domain-containing protein</fullName>
    </submittedName>
</protein>
<keyword evidence="3" id="KW-1185">Reference proteome</keyword>
<dbReference type="AlphaFoldDB" id="A0A0K0EXH8"/>
<evidence type="ECO:0000259" key="2">
    <source>
        <dbReference type="Pfam" id="PF04592"/>
    </source>
</evidence>
<feature type="domain" description="Selenoprotein P N-terminal" evidence="2">
    <location>
        <begin position="74"/>
        <end position="194"/>
    </location>
</feature>
<reference evidence="4" key="2">
    <citation type="submission" date="2015-08" db="UniProtKB">
        <authorList>
            <consortium name="WormBaseParasite"/>
        </authorList>
    </citation>
    <scope>IDENTIFICATION</scope>
</reference>
<evidence type="ECO:0000313" key="4">
    <source>
        <dbReference type="WBParaSite" id="SVE_0123200.1"/>
    </source>
</evidence>
<dbReference type="Pfam" id="PF04592">
    <property type="entry name" value="SelP_N"/>
    <property type="match status" value="1"/>
</dbReference>
<organism evidence="3 4">
    <name type="scientific">Strongyloides venezuelensis</name>
    <name type="common">Threadworm</name>
    <dbReference type="NCBI Taxonomy" id="75913"/>
    <lineage>
        <taxon>Eukaryota</taxon>
        <taxon>Metazoa</taxon>
        <taxon>Ecdysozoa</taxon>
        <taxon>Nematoda</taxon>
        <taxon>Chromadorea</taxon>
        <taxon>Rhabditida</taxon>
        <taxon>Tylenchina</taxon>
        <taxon>Panagrolaimomorpha</taxon>
        <taxon>Strongyloidoidea</taxon>
        <taxon>Strongyloididae</taxon>
        <taxon>Strongyloides</taxon>
    </lineage>
</organism>
<evidence type="ECO:0000256" key="1">
    <source>
        <dbReference type="SAM" id="SignalP"/>
    </source>
</evidence>
<proteinExistence type="predicted"/>
<keyword evidence="1" id="KW-0732">Signal</keyword>
<evidence type="ECO:0000313" key="3">
    <source>
        <dbReference type="Proteomes" id="UP000035680"/>
    </source>
</evidence>
<name>A0A0K0EXH8_STRVS</name>